<keyword evidence="7" id="KW-0028">Amino-acid biosynthesis</keyword>
<evidence type="ECO:0000256" key="4">
    <source>
        <dbReference type="ARBA" id="ARBA00011946"/>
    </source>
</evidence>
<evidence type="ECO:0000256" key="8">
    <source>
        <dbReference type="ARBA" id="ARBA00022676"/>
    </source>
</evidence>
<evidence type="ECO:0000256" key="3">
    <source>
        <dbReference type="ARBA" id="ARBA00004667"/>
    </source>
</evidence>
<keyword evidence="6" id="KW-0963">Cytoplasm</keyword>
<dbReference type="PANTHER" id="PTHR21403">
    <property type="entry name" value="ATP PHOSPHORIBOSYLTRANSFERASE ATP-PRTASE"/>
    <property type="match status" value="1"/>
</dbReference>
<evidence type="ECO:0000256" key="6">
    <source>
        <dbReference type="ARBA" id="ARBA00022490"/>
    </source>
</evidence>
<dbReference type="GO" id="GO:0005737">
    <property type="term" value="C:cytoplasm"/>
    <property type="evidence" value="ECO:0007669"/>
    <property type="project" value="UniProtKB-SubCell"/>
</dbReference>
<dbReference type="STRING" id="1798709.A2538_00245"/>
<dbReference type="NCBIfam" id="TIGR00070">
    <property type="entry name" value="hisG"/>
    <property type="match status" value="1"/>
</dbReference>
<dbReference type="Proteomes" id="UP000178254">
    <property type="component" value="Unassembled WGS sequence"/>
</dbReference>
<dbReference type="InterPro" id="IPR013820">
    <property type="entry name" value="ATP_PRibTrfase_cat"/>
</dbReference>
<comment type="pathway">
    <text evidence="3">Amino-acid biosynthesis; L-histidine biosynthesis; L-histidine from 5-phospho-alpha-D-ribose 1-diphosphate: step 1/9.</text>
</comment>
<dbReference type="Pfam" id="PF01634">
    <property type="entry name" value="HisG"/>
    <property type="match status" value="1"/>
</dbReference>
<name>A0A1F6PEH6_9BACT</name>
<comment type="caution">
    <text evidence="16">The sequence shown here is derived from an EMBL/GenBank/DDBJ whole genome shotgun (WGS) entry which is preliminary data.</text>
</comment>
<reference evidence="16 17" key="1">
    <citation type="journal article" date="2016" name="Nat. Commun.">
        <title>Thousands of microbial genomes shed light on interconnected biogeochemical processes in an aquifer system.</title>
        <authorList>
            <person name="Anantharaman K."/>
            <person name="Brown C.T."/>
            <person name="Hug L.A."/>
            <person name="Sharon I."/>
            <person name="Castelle C.J."/>
            <person name="Probst A.J."/>
            <person name="Thomas B.C."/>
            <person name="Singh A."/>
            <person name="Wilkins M.J."/>
            <person name="Karaoz U."/>
            <person name="Brodie E.L."/>
            <person name="Williams K.H."/>
            <person name="Hubbard S.S."/>
            <person name="Banfield J.F."/>
        </authorList>
    </citation>
    <scope>NUCLEOTIDE SEQUENCE [LARGE SCALE GENOMIC DNA]</scope>
</reference>
<dbReference type="SUPFAM" id="SSF53850">
    <property type="entry name" value="Periplasmic binding protein-like II"/>
    <property type="match status" value="1"/>
</dbReference>
<accession>A0A1F6PEH6</accession>
<evidence type="ECO:0000256" key="2">
    <source>
        <dbReference type="ARBA" id="ARBA00004496"/>
    </source>
</evidence>
<evidence type="ECO:0000313" key="16">
    <source>
        <dbReference type="EMBL" id="OGH94575.1"/>
    </source>
</evidence>
<evidence type="ECO:0000256" key="9">
    <source>
        <dbReference type="ARBA" id="ARBA00022679"/>
    </source>
</evidence>
<dbReference type="GO" id="GO:0005524">
    <property type="term" value="F:ATP binding"/>
    <property type="evidence" value="ECO:0007669"/>
    <property type="project" value="UniProtKB-KW"/>
</dbReference>
<keyword evidence="12" id="KW-0368">Histidine biosynthesis</keyword>
<dbReference type="GO" id="GO:0000105">
    <property type="term" value="P:L-histidine biosynthetic process"/>
    <property type="evidence" value="ECO:0007669"/>
    <property type="project" value="UniProtKB-UniRule"/>
</dbReference>
<dbReference type="EMBL" id="MFRE01000007">
    <property type="protein sequence ID" value="OGH94575.1"/>
    <property type="molecule type" value="Genomic_DNA"/>
</dbReference>
<dbReference type="EC" id="2.4.2.17" evidence="4 14"/>
<evidence type="ECO:0000256" key="12">
    <source>
        <dbReference type="ARBA" id="ARBA00023102"/>
    </source>
</evidence>
<dbReference type="InterPro" id="IPR018198">
    <property type="entry name" value="ATP_PRibTrfase_CS"/>
</dbReference>
<proteinExistence type="predicted"/>
<dbReference type="GO" id="GO:0003879">
    <property type="term" value="F:ATP phosphoribosyltransferase activity"/>
    <property type="evidence" value="ECO:0007669"/>
    <property type="project" value="UniProtKB-UniRule"/>
</dbReference>
<feature type="domain" description="ATP phosphoribosyltransferase catalytic" evidence="15">
    <location>
        <begin position="55"/>
        <end position="195"/>
    </location>
</feature>
<keyword evidence="8 16" id="KW-0328">Glycosyltransferase</keyword>
<dbReference type="UniPathway" id="UPA00031">
    <property type="reaction ID" value="UER00006"/>
</dbReference>
<dbReference type="AlphaFoldDB" id="A0A1F6PEH6"/>
<evidence type="ECO:0000313" key="17">
    <source>
        <dbReference type="Proteomes" id="UP000178254"/>
    </source>
</evidence>
<evidence type="ECO:0000256" key="10">
    <source>
        <dbReference type="ARBA" id="ARBA00022741"/>
    </source>
</evidence>
<evidence type="ECO:0000256" key="5">
    <source>
        <dbReference type="ARBA" id="ARBA00020998"/>
    </source>
</evidence>
<dbReference type="PANTHER" id="PTHR21403:SF8">
    <property type="entry name" value="ATP PHOSPHORIBOSYLTRANSFERASE"/>
    <property type="match status" value="1"/>
</dbReference>
<keyword evidence="9 16" id="KW-0808">Transferase</keyword>
<evidence type="ECO:0000256" key="11">
    <source>
        <dbReference type="ARBA" id="ARBA00022840"/>
    </source>
</evidence>
<comment type="subcellular location">
    <subcellularLocation>
        <location evidence="2">Cytoplasm</location>
    </subcellularLocation>
</comment>
<evidence type="ECO:0000259" key="15">
    <source>
        <dbReference type="Pfam" id="PF01634"/>
    </source>
</evidence>
<dbReference type="Gene3D" id="3.40.190.10">
    <property type="entry name" value="Periplasmic binding protein-like II"/>
    <property type="match status" value="2"/>
</dbReference>
<dbReference type="InterPro" id="IPR001348">
    <property type="entry name" value="ATP_PRibTrfase_HisG"/>
</dbReference>
<protein>
    <recommendedName>
        <fullName evidence="5 14">ATP phosphoribosyltransferase</fullName>
        <ecNumber evidence="4 14">2.4.2.17</ecNumber>
    </recommendedName>
</protein>
<evidence type="ECO:0000256" key="1">
    <source>
        <dbReference type="ARBA" id="ARBA00000915"/>
    </source>
</evidence>
<keyword evidence="11" id="KW-0067">ATP-binding</keyword>
<dbReference type="PROSITE" id="PS01316">
    <property type="entry name" value="ATP_P_PHORIBOSYLTR"/>
    <property type="match status" value="1"/>
</dbReference>
<evidence type="ECO:0000256" key="13">
    <source>
        <dbReference type="ARBA" id="ARBA00024861"/>
    </source>
</evidence>
<dbReference type="FunFam" id="3.40.190.10:FF:000008">
    <property type="entry name" value="ATP phosphoribosyltransferase"/>
    <property type="match status" value="1"/>
</dbReference>
<organism evidence="16 17">
    <name type="scientific">Candidatus Magasanikbacteria bacterium RIFOXYD2_FULL_41_14</name>
    <dbReference type="NCBI Taxonomy" id="1798709"/>
    <lineage>
        <taxon>Bacteria</taxon>
        <taxon>Candidatus Magasanikiibacteriota</taxon>
    </lineage>
</organism>
<comment type="function">
    <text evidence="13">Catalyzes the condensation of ATP and 5-phosphoribose 1-diphosphate to form N'-(5'-phosphoribosyl)-ATP (PR-ATP). Has a crucial role in the pathway because the rate of histidine biosynthesis seems to be controlled primarily by regulation of HisG enzymatic activity.</text>
</comment>
<gene>
    <name evidence="16" type="ORF">A2538_00245</name>
</gene>
<comment type="catalytic activity">
    <reaction evidence="1">
        <text>1-(5-phospho-beta-D-ribosyl)-ATP + diphosphate = 5-phospho-alpha-D-ribose 1-diphosphate + ATP</text>
        <dbReference type="Rhea" id="RHEA:18473"/>
        <dbReference type="ChEBI" id="CHEBI:30616"/>
        <dbReference type="ChEBI" id="CHEBI:33019"/>
        <dbReference type="ChEBI" id="CHEBI:58017"/>
        <dbReference type="ChEBI" id="CHEBI:73183"/>
        <dbReference type="EC" id="2.4.2.17"/>
    </reaction>
</comment>
<evidence type="ECO:0000256" key="7">
    <source>
        <dbReference type="ARBA" id="ARBA00022605"/>
    </source>
</evidence>
<sequence length="204" mass="22835">MTSENNVRIAVQKRGRLQDPSLSFIRSLGFEFDTTRLGDLVVKCTNALVEILFVRNSDIPEYVKAGVADFGIVGENVIYERGENYKVVKRLGFGQCKLVIAFPKKLPRREIKDLQDERIATSYPNSLRKFLRQNDVSSSIIEINGSVEIAPRLGLADAICDITQTGKTLSECGLKAIATIFESQAVLIESPFNRKKNNIVLERI</sequence>
<keyword evidence="10" id="KW-0547">Nucleotide-binding</keyword>
<evidence type="ECO:0000256" key="14">
    <source>
        <dbReference type="NCBIfam" id="TIGR00070"/>
    </source>
</evidence>